<feature type="region of interest" description="Disordered" evidence="1">
    <location>
        <begin position="56"/>
        <end position="76"/>
    </location>
</feature>
<proteinExistence type="predicted"/>
<feature type="transmembrane region" description="Helical" evidence="2">
    <location>
        <begin position="7"/>
        <end position="26"/>
    </location>
</feature>
<dbReference type="Pfam" id="PF26047">
    <property type="entry name" value="DUF8015"/>
    <property type="match status" value="1"/>
</dbReference>
<dbReference type="EMBL" id="CP058579">
    <property type="protein sequence ID" value="QLG62581.1"/>
    <property type="molecule type" value="Genomic_DNA"/>
</dbReference>
<accession>A0A7D5QE19</accession>
<keyword evidence="4" id="KW-1185">Reference proteome</keyword>
<dbReference type="RefSeq" id="WP_179269166.1">
    <property type="nucleotide sequence ID" value="NZ_CP058579.1"/>
</dbReference>
<dbReference type="InterPro" id="IPR058328">
    <property type="entry name" value="DUF8015"/>
</dbReference>
<protein>
    <submittedName>
        <fullName evidence="3">Uncharacterized protein</fullName>
    </submittedName>
</protein>
<keyword evidence="2" id="KW-1133">Transmembrane helix</keyword>
<evidence type="ECO:0000313" key="4">
    <source>
        <dbReference type="Proteomes" id="UP000509626"/>
    </source>
</evidence>
<keyword evidence="2" id="KW-0472">Membrane</keyword>
<name>A0A7D5QE19_9EURY</name>
<feature type="compositionally biased region" description="Low complexity" evidence="1">
    <location>
        <begin position="62"/>
        <end position="76"/>
    </location>
</feature>
<evidence type="ECO:0000256" key="1">
    <source>
        <dbReference type="SAM" id="MobiDB-lite"/>
    </source>
</evidence>
<sequence>MTGYHDYVLGLIPAALVGITALLALGGLSLQMAVPVGGGVSALLIAHAMFVRGPVDAPEPTPTASEAATGPAPNAD</sequence>
<dbReference type="GeneID" id="56038382"/>
<dbReference type="KEGG" id="halu:HUG12_12945"/>
<organism evidence="3 4">
    <name type="scientific">Halorarum salinum</name>
    <dbReference type="NCBI Taxonomy" id="2743089"/>
    <lineage>
        <taxon>Archaea</taxon>
        <taxon>Methanobacteriati</taxon>
        <taxon>Methanobacteriota</taxon>
        <taxon>Stenosarchaea group</taxon>
        <taxon>Halobacteria</taxon>
        <taxon>Halobacteriales</taxon>
        <taxon>Haloferacaceae</taxon>
        <taxon>Halorarum</taxon>
    </lineage>
</organism>
<gene>
    <name evidence="3" type="ORF">HUG12_12945</name>
</gene>
<evidence type="ECO:0000256" key="2">
    <source>
        <dbReference type="SAM" id="Phobius"/>
    </source>
</evidence>
<reference evidence="3 4" key="1">
    <citation type="submission" date="2020-06" db="EMBL/GenBank/DDBJ databases">
        <title>NJ-3-1, isolated from saline soil.</title>
        <authorList>
            <person name="Cui H.L."/>
            <person name="Shi X."/>
        </authorList>
    </citation>
    <scope>NUCLEOTIDE SEQUENCE [LARGE SCALE GENOMIC DNA]</scope>
    <source>
        <strain evidence="3 4">NJ-3-1</strain>
    </source>
</reference>
<dbReference type="AlphaFoldDB" id="A0A7D5QE19"/>
<keyword evidence="2" id="KW-0812">Transmembrane</keyword>
<dbReference type="Proteomes" id="UP000509626">
    <property type="component" value="Chromosome"/>
</dbReference>
<dbReference type="OrthoDB" id="299397at2157"/>
<evidence type="ECO:0000313" key="3">
    <source>
        <dbReference type="EMBL" id="QLG62581.1"/>
    </source>
</evidence>